<evidence type="ECO:0000313" key="2">
    <source>
        <dbReference type="EMBL" id="KAG1338680.1"/>
    </source>
</evidence>
<reference evidence="2" key="1">
    <citation type="journal article" date="2017" name="Gigascience">
        <title>The genome draft of coconut (Cocos nucifera).</title>
        <authorList>
            <person name="Xiao Y."/>
            <person name="Xu P."/>
            <person name="Fan H."/>
            <person name="Baudouin L."/>
            <person name="Xia W."/>
            <person name="Bocs S."/>
            <person name="Xu J."/>
            <person name="Li Q."/>
            <person name="Guo A."/>
            <person name="Zhou L."/>
            <person name="Li J."/>
            <person name="Wu Y."/>
            <person name="Ma Z."/>
            <person name="Armero A."/>
            <person name="Issali A.E."/>
            <person name="Liu N."/>
            <person name="Peng M."/>
            <person name="Yang Y."/>
        </authorList>
    </citation>
    <scope>NUCLEOTIDE SEQUENCE</scope>
    <source>
        <tissue evidence="2">Spear leaf of Hainan Tall coconut</tissue>
    </source>
</reference>
<reference evidence="2" key="2">
    <citation type="submission" date="2019-07" db="EMBL/GenBank/DDBJ databases">
        <authorList>
            <person name="Yang Y."/>
            <person name="Bocs S."/>
            <person name="Baudouin L."/>
        </authorList>
    </citation>
    <scope>NUCLEOTIDE SEQUENCE</scope>
    <source>
        <tissue evidence="2">Spear leaf of Hainan Tall coconut</tissue>
    </source>
</reference>
<proteinExistence type="predicted"/>
<evidence type="ECO:0000313" key="3">
    <source>
        <dbReference type="Proteomes" id="UP000797356"/>
    </source>
</evidence>
<dbReference type="PANTHER" id="PTHR36354">
    <property type="entry name" value="IMPORT INNER MEMBRANE TRANSLOCASE SUBUNIT"/>
    <property type="match status" value="1"/>
</dbReference>
<comment type="caution">
    <text evidence="2">The sequence shown here is derived from an EMBL/GenBank/DDBJ whole genome shotgun (WGS) entry which is preliminary data.</text>
</comment>
<feature type="transmembrane region" description="Helical" evidence="1">
    <location>
        <begin position="194"/>
        <end position="225"/>
    </location>
</feature>
<keyword evidence="3" id="KW-1185">Reference proteome</keyword>
<gene>
    <name evidence="2" type="ORF">COCNU_04G009860</name>
</gene>
<keyword evidence="1" id="KW-0472">Membrane</keyword>
<keyword evidence="1" id="KW-1133">Transmembrane helix</keyword>
<dbReference type="PANTHER" id="PTHR36354:SF2">
    <property type="entry name" value="IMPORT INNER MEMBRANE TRANSLOCASE SUBUNIT"/>
    <property type="match status" value="1"/>
</dbReference>
<dbReference type="EMBL" id="CM017875">
    <property type="protein sequence ID" value="KAG1338680.1"/>
    <property type="molecule type" value="Genomic_DNA"/>
</dbReference>
<dbReference type="Proteomes" id="UP000797356">
    <property type="component" value="Chromosome 4"/>
</dbReference>
<organism evidence="2 3">
    <name type="scientific">Cocos nucifera</name>
    <name type="common">Coconut palm</name>
    <dbReference type="NCBI Taxonomy" id="13894"/>
    <lineage>
        <taxon>Eukaryota</taxon>
        <taxon>Viridiplantae</taxon>
        <taxon>Streptophyta</taxon>
        <taxon>Embryophyta</taxon>
        <taxon>Tracheophyta</taxon>
        <taxon>Spermatophyta</taxon>
        <taxon>Magnoliopsida</taxon>
        <taxon>Liliopsida</taxon>
        <taxon>Arecaceae</taxon>
        <taxon>Arecoideae</taxon>
        <taxon>Cocoseae</taxon>
        <taxon>Attaleinae</taxon>
        <taxon>Cocos</taxon>
    </lineage>
</organism>
<protein>
    <submittedName>
        <fullName evidence="2">Uncharacterized protein</fullName>
    </submittedName>
</protein>
<accession>A0A8K0I647</accession>
<evidence type="ECO:0000256" key="1">
    <source>
        <dbReference type="SAM" id="Phobius"/>
    </source>
</evidence>
<sequence length="249" mass="27008">MAKPSKRIIHGFQRLCSHDIRPNPLSPYPISSGQSRFFNSRHLSSNLSSNNPSLSGIWRGAYSSEVLSKPASQNGVFARFLSPKFDSCSPQLNSFNRNCSYENLPAGFSNSRHVSSGNPIKLPSLSSGIKGLGGINENGFRFRFFSVNNYNSVKFNGNFGILVVEKPLSAVSSAFSWYRAAVGLQVEAFWKRNYLVLLGAGAVVVLSEGMATYGFLALATAIVAVTGHNTVYLLTVGCESSGSKILRNH</sequence>
<dbReference type="AlphaFoldDB" id="A0A8K0I647"/>
<name>A0A8K0I647_COCNU</name>
<keyword evidence="1" id="KW-0812">Transmembrane</keyword>